<keyword evidence="2" id="KW-1185">Reference proteome</keyword>
<organism evidence="1 2">
    <name type="scientific">Nepenthes gracilis</name>
    <name type="common">Slender pitcher plant</name>
    <dbReference type="NCBI Taxonomy" id="150966"/>
    <lineage>
        <taxon>Eukaryota</taxon>
        <taxon>Viridiplantae</taxon>
        <taxon>Streptophyta</taxon>
        <taxon>Embryophyta</taxon>
        <taxon>Tracheophyta</taxon>
        <taxon>Spermatophyta</taxon>
        <taxon>Magnoliopsida</taxon>
        <taxon>eudicotyledons</taxon>
        <taxon>Gunneridae</taxon>
        <taxon>Pentapetalae</taxon>
        <taxon>Caryophyllales</taxon>
        <taxon>Nepenthaceae</taxon>
        <taxon>Nepenthes</taxon>
    </lineage>
</organism>
<dbReference type="AlphaFoldDB" id="A0AAD3THU1"/>
<name>A0AAD3THU1_NEPGR</name>
<accession>A0AAD3THU1</accession>
<reference evidence="1" key="1">
    <citation type="submission" date="2023-05" db="EMBL/GenBank/DDBJ databases">
        <title>Nepenthes gracilis genome sequencing.</title>
        <authorList>
            <person name="Fukushima K."/>
        </authorList>
    </citation>
    <scope>NUCLEOTIDE SEQUENCE</scope>
    <source>
        <strain evidence="1">SING2019-196</strain>
    </source>
</reference>
<protein>
    <submittedName>
        <fullName evidence="1">Uncharacterized protein</fullName>
    </submittedName>
</protein>
<proteinExistence type="predicted"/>
<comment type="caution">
    <text evidence="1">The sequence shown here is derived from an EMBL/GenBank/DDBJ whole genome shotgun (WGS) entry which is preliminary data.</text>
</comment>
<dbReference type="Proteomes" id="UP001279734">
    <property type="component" value="Unassembled WGS sequence"/>
</dbReference>
<gene>
    <name evidence="1" type="ORF">Nepgr_031099</name>
</gene>
<evidence type="ECO:0000313" key="2">
    <source>
        <dbReference type="Proteomes" id="UP001279734"/>
    </source>
</evidence>
<dbReference type="EMBL" id="BSYO01000036">
    <property type="protein sequence ID" value="GMH29256.1"/>
    <property type="molecule type" value="Genomic_DNA"/>
</dbReference>
<sequence length="71" mass="7557">MHQSHPRKHPSSPTTSEAHLGVKLLDLRGCGIAITKQKGQAIAPPSLPHNFSARSKSSSELVASVISSFIK</sequence>
<evidence type="ECO:0000313" key="1">
    <source>
        <dbReference type="EMBL" id="GMH29256.1"/>
    </source>
</evidence>